<protein>
    <recommendedName>
        <fullName evidence="9">Dihydrofolate synthase/folylpolyglutamate synthase</fullName>
        <ecNumber evidence="7">6.3.2.12</ecNumber>
        <ecNumber evidence="8">6.3.2.17</ecNumber>
    </recommendedName>
    <alternativeName>
        <fullName evidence="18">Folylpoly-gamma-glutamate synthetase-dihydrofolate synthetase</fullName>
    </alternativeName>
    <alternativeName>
        <fullName evidence="16">Folylpolyglutamate synthetase</fullName>
    </alternativeName>
    <alternativeName>
        <fullName evidence="17">Tetrahydrofolylpolyglutamate synthase</fullName>
    </alternativeName>
</protein>
<dbReference type="GO" id="GO:0046656">
    <property type="term" value="P:folic acid biosynthetic process"/>
    <property type="evidence" value="ECO:0007669"/>
    <property type="project" value="UniProtKB-KW"/>
</dbReference>
<dbReference type="PANTHER" id="PTHR11136">
    <property type="entry name" value="FOLYLPOLYGLUTAMATE SYNTHASE-RELATED"/>
    <property type="match status" value="1"/>
</dbReference>
<comment type="pathway">
    <text evidence="3">Cofactor biosynthesis; tetrahydrofolate biosynthesis; 7,8-dihydrofolate from 2-amino-4-hydroxy-6-hydroxymethyl-7,8-dihydropteridine diphosphate and 4-aminobenzoate: step 2/2.</text>
</comment>
<dbReference type="AlphaFoldDB" id="A0A1F6THE9"/>
<dbReference type="Gene3D" id="3.90.190.20">
    <property type="entry name" value="Mur ligase, C-terminal domain"/>
    <property type="match status" value="1"/>
</dbReference>
<dbReference type="InterPro" id="IPR001645">
    <property type="entry name" value="Folylpolyglutamate_synth"/>
</dbReference>
<evidence type="ECO:0000256" key="14">
    <source>
        <dbReference type="ARBA" id="ARBA00022842"/>
    </source>
</evidence>
<evidence type="ECO:0000256" key="21">
    <source>
        <dbReference type="ARBA" id="ARBA00049035"/>
    </source>
</evidence>
<evidence type="ECO:0000256" key="16">
    <source>
        <dbReference type="ARBA" id="ARBA00030048"/>
    </source>
</evidence>
<dbReference type="UniPathway" id="UPA00077">
    <property type="reaction ID" value="UER00157"/>
</dbReference>
<evidence type="ECO:0000256" key="20">
    <source>
        <dbReference type="ARBA" id="ARBA00047808"/>
    </source>
</evidence>
<dbReference type="GO" id="GO:0005524">
    <property type="term" value="F:ATP binding"/>
    <property type="evidence" value="ECO:0007669"/>
    <property type="project" value="UniProtKB-KW"/>
</dbReference>
<dbReference type="Proteomes" id="UP000179344">
    <property type="component" value="Unassembled WGS sequence"/>
</dbReference>
<keyword evidence="14" id="KW-0460">Magnesium</keyword>
<dbReference type="NCBIfam" id="TIGR01499">
    <property type="entry name" value="folC"/>
    <property type="match status" value="1"/>
</dbReference>
<comment type="catalytic activity">
    <reaction evidence="19">
        <text>(6S)-5,6,7,8-tetrahydrofolyl-(gamma-L-Glu)(n) + L-glutamate + ATP = (6S)-5,6,7,8-tetrahydrofolyl-(gamma-L-Glu)(n+1) + ADP + phosphate + H(+)</text>
        <dbReference type="Rhea" id="RHEA:10580"/>
        <dbReference type="Rhea" id="RHEA-COMP:14738"/>
        <dbReference type="Rhea" id="RHEA-COMP:14740"/>
        <dbReference type="ChEBI" id="CHEBI:15378"/>
        <dbReference type="ChEBI" id="CHEBI:29985"/>
        <dbReference type="ChEBI" id="CHEBI:30616"/>
        <dbReference type="ChEBI" id="CHEBI:43474"/>
        <dbReference type="ChEBI" id="CHEBI:141005"/>
        <dbReference type="ChEBI" id="CHEBI:456216"/>
        <dbReference type="EC" id="6.3.2.17"/>
    </reaction>
</comment>
<comment type="catalytic activity">
    <reaction evidence="21">
        <text>(6R)-5,10-methylenetetrahydrofolyl-(gamma-L-Glu)(n) + L-glutamate + ATP = (6R)-5,10-methylenetetrahydrofolyl-(gamma-L-Glu)(n+1) + ADP + phosphate + H(+)</text>
        <dbReference type="Rhea" id="RHEA:51912"/>
        <dbReference type="Rhea" id="RHEA-COMP:13257"/>
        <dbReference type="Rhea" id="RHEA-COMP:13258"/>
        <dbReference type="ChEBI" id="CHEBI:15378"/>
        <dbReference type="ChEBI" id="CHEBI:29985"/>
        <dbReference type="ChEBI" id="CHEBI:30616"/>
        <dbReference type="ChEBI" id="CHEBI:43474"/>
        <dbReference type="ChEBI" id="CHEBI:136572"/>
        <dbReference type="ChEBI" id="CHEBI:456216"/>
        <dbReference type="EC" id="6.3.2.17"/>
    </reaction>
</comment>
<evidence type="ECO:0000256" key="1">
    <source>
        <dbReference type="ARBA" id="ARBA00001946"/>
    </source>
</evidence>
<keyword evidence="12 23" id="KW-0547">Nucleotide-binding</keyword>
<evidence type="ECO:0000256" key="10">
    <source>
        <dbReference type="ARBA" id="ARBA00022598"/>
    </source>
</evidence>
<dbReference type="GO" id="GO:0005737">
    <property type="term" value="C:cytoplasm"/>
    <property type="evidence" value="ECO:0007669"/>
    <property type="project" value="TreeGrafter"/>
</dbReference>
<dbReference type="FunFam" id="3.40.1190.10:FF:000004">
    <property type="entry name" value="Dihydrofolate synthase/folylpolyglutamate synthase"/>
    <property type="match status" value="1"/>
</dbReference>
<sequence length="427" mass="45041">MNTRTLSEWLAWIEGVYPRTMELGLERVHAVLEQMDLRRPGFCAVTVAGTNGKGSTVAMLEACLRAAGYKVGAYTSPHLVRYNERVRLDGRAATDAELCDAFARVEAARGETPLTYFEFGTLAAFDLFRAAGTEVAALEVGLGGRLDAVNGIDADAAIVTSIGIDHTSWLGPDRESIGREKAGVFRAGRPAICGDPAPPASIAATAAAVGADLLLLDRDFFIERGADGWTWRHGSRVRAGLPYPALRGDYQLRNAACAVTALELLSGRFPLSQAHIRAGLLNAAIAGRFQVLPGAPVRVLDVAHNPDAVRALAATLRQQPAGGKTLAVFGMLKDKDIAASARAMEGVVDRWYVATLHTPRGATADEIAAALARAGVTAPVLAHADVIGAYDAACRDADARDRVVVFGSFHTVGDILSRLGRGTAHGG</sequence>
<dbReference type="EC" id="6.3.2.17" evidence="8"/>
<evidence type="ECO:0000256" key="7">
    <source>
        <dbReference type="ARBA" id="ARBA00013023"/>
    </source>
</evidence>
<evidence type="ECO:0000256" key="4">
    <source>
        <dbReference type="ARBA" id="ARBA00005150"/>
    </source>
</evidence>
<dbReference type="GO" id="GO:0046654">
    <property type="term" value="P:tetrahydrofolate biosynthetic process"/>
    <property type="evidence" value="ECO:0007669"/>
    <property type="project" value="UniProtKB-UniPathway"/>
</dbReference>
<comment type="catalytic activity">
    <reaction evidence="20">
        <text>10-formyltetrahydrofolyl-(gamma-L-Glu)(n) + L-glutamate + ATP = 10-formyltetrahydrofolyl-(gamma-L-Glu)(n+1) + ADP + phosphate + H(+)</text>
        <dbReference type="Rhea" id="RHEA:51904"/>
        <dbReference type="Rhea" id="RHEA-COMP:13088"/>
        <dbReference type="Rhea" id="RHEA-COMP:14300"/>
        <dbReference type="ChEBI" id="CHEBI:15378"/>
        <dbReference type="ChEBI" id="CHEBI:29985"/>
        <dbReference type="ChEBI" id="CHEBI:30616"/>
        <dbReference type="ChEBI" id="CHEBI:43474"/>
        <dbReference type="ChEBI" id="CHEBI:134413"/>
        <dbReference type="ChEBI" id="CHEBI:456216"/>
        <dbReference type="EC" id="6.3.2.17"/>
    </reaction>
</comment>
<evidence type="ECO:0000256" key="13">
    <source>
        <dbReference type="ARBA" id="ARBA00022840"/>
    </source>
</evidence>
<evidence type="ECO:0000256" key="18">
    <source>
        <dbReference type="ARBA" id="ARBA00032510"/>
    </source>
</evidence>
<name>A0A1F6THE9_9PROT</name>
<gene>
    <name evidence="26" type="ORF">A2V92_00215</name>
</gene>
<dbReference type="InterPro" id="IPR004101">
    <property type="entry name" value="Mur_ligase_C"/>
</dbReference>
<dbReference type="NCBIfam" id="NF008101">
    <property type="entry name" value="PRK10846.1"/>
    <property type="match status" value="1"/>
</dbReference>
<dbReference type="SUPFAM" id="SSF53244">
    <property type="entry name" value="MurD-like peptide ligases, peptide-binding domain"/>
    <property type="match status" value="1"/>
</dbReference>
<comment type="pathway">
    <text evidence="4">Cofactor biosynthesis; tetrahydrofolylpolyglutamate biosynthesis.</text>
</comment>
<evidence type="ECO:0000256" key="2">
    <source>
        <dbReference type="ARBA" id="ARBA00002714"/>
    </source>
</evidence>
<dbReference type="EC" id="6.3.2.12" evidence="7"/>
<dbReference type="GO" id="GO:0046872">
    <property type="term" value="F:metal ion binding"/>
    <property type="evidence" value="ECO:0007669"/>
    <property type="project" value="UniProtKB-KW"/>
</dbReference>
<evidence type="ECO:0000313" key="27">
    <source>
        <dbReference type="Proteomes" id="UP000179344"/>
    </source>
</evidence>
<proteinExistence type="inferred from homology"/>
<keyword evidence="11" id="KW-0479">Metal-binding</keyword>
<dbReference type="InterPro" id="IPR036565">
    <property type="entry name" value="Mur-like_cat_sf"/>
</dbReference>
<evidence type="ECO:0000256" key="22">
    <source>
        <dbReference type="ARBA" id="ARBA00049161"/>
    </source>
</evidence>
<evidence type="ECO:0000256" key="6">
    <source>
        <dbReference type="ARBA" id="ARBA00011245"/>
    </source>
</evidence>
<comment type="caution">
    <text evidence="26">The sequence shown here is derived from an EMBL/GenBank/DDBJ whole genome shotgun (WGS) entry which is preliminary data.</text>
</comment>
<evidence type="ECO:0000256" key="12">
    <source>
        <dbReference type="ARBA" id="ARBA00022741"/>
    </source>
</evidence>
<comment type="cofactor">
    <cofactor evidence="1">
        <name>Mg(2+)</name>
        <dbReference type="ChEBI" id="CHEBI:18420"/>
    </cofactor>
</comment>
<evidence type="ECO:0000256" key="8">
    <source>
        <dbReference type="ARBA" id="ARBA00013025"/>
    </source>
</evidence>
<dbReference type="Pfam" id="PF08245">
    <property type="entry name" value="Mur_ligase_M"/>
    <property type="match status" value="1"/>
</dbReference>
<dbReference type="Pfam" id="PF02875">
    <property type="entry name" value="Mur_ligase_C"/>
    <property type="match status" value="1"/>
</dbReference>
<comment type="function">
    <text evidence="2">Functions in two distinct reactions of the de novo folate biosynthetic pathway. Catalyzes the addition of a glutamate residue to dihydropteroate (7,8-dihydropteroate or H2Pte) to form dihydrofolate (7,8-dihydrofolate monoglutamate or H2Pte-Glu). Also catalyzes successive additions of L-glutamate to tetrahydrofolate or 10-formyltetrahydrofolate or 5,10-methylenetetrahydrofolate, leading to folylpolyglutamate derivatives.</text>
</comment>
<evidence type="ECO:0000256" key="9">
    <source>
        <dbReference type="ARBA" id="ARBA00019357"/>
    </source>
</evidence>
<evidence type="ECO:0000256" key="17">
    <source>
        <dbReference type="ARBA" id="ARBA00030592"/>
    </source>
</evidence>
<evidence type="ECO:0000256" key="3">
    <source>
        <dbReference type="ARBA" id="ARBA00004799"/>
    </source>
</evidence>
<feature type="domain" description="Mur ligase C-terminal" evidence="24">
    <location>
        <begin position="287"/>
        <end position="409"/>
    </location>
</feature>
<dbReference type="SUPFAM" id="SSF53623">
    <property type="entry name" value="MurD-like peptide ligases, catalytic domain"/>
    <property type="match status" value="1"/>
</dbReference>
<feature type="domain" description="Mur ligase central" evidence="25">
    <location>
        <begin position="47"/>
        <end position="186"/>
    </location>
</feature>
<dbReference type="PIRSF" id="PIRSF001563">
    <property type="entry name" value="Folylpolyglu_synth"/>
    <property type="match status" value="1"/>
</dbReference>
<keyword evidence="15" id="KW-0289">Folate biosynthesis</keyword>
<keyword evidence="10 23" id="KW-0436">Ligase</keyword>
<dbReference type="EMBL" id="MFST01000044">
    <property type="protein sequence ID" value="OGI44552.1"/>
    <property type="molecule type" value="Genomic_DNA"/>
</dbReference>
<evidence type="ECO:0000256" key="15">
    <source>
        <dbReference type="ARBA" id="ARBA00022909"/>
    </source>
</evidence>
<dbReference type="GO" id="GO:0004326">
    <property type="term" value="F:tetrahydrofolylpolyglutamate synthase activity"/>
    <property type="evidence" value="ECO:0007669"/>
    <property type="project" value="UniProtKB-EC"/>
</dbReference>
<comment type="similarity">
    <text evidence="5 23">Belongs to the folylpolyglutamate synthase family.</text>
</comment>
<evidence type="ECO:0000259" key="24">
    <source>
        <dbReference type="Pfam" id="PF02875"/>
    </source>
</evidence>
<comment type="subunit">
    <text evidence="6">Monomer.</text>
</comment>
<keyword evidence="13 23" id="KW-0067">ATP-binding</keyword>
<organism evidence="26 27">
    <name type="scientific">Candidatus Muproteobacteria bacterium RBG_16_65_31</name>
    <dbReference type="NCBI Taxonomy" id="1817759"/>
    <lineage>
        <taxon>Bacteria</taxon>
        <taxon>Pseudomonadati</taxon>
        <taxon>Pseudomonadota</taxon>
        <taxon>Candidatus Muproteobacteria</taxon>
    </lineage>
</organism>
<dbReference type="GO" id="GO:0008841">
    <property type="term" value="F:dihydrofolate synthase activity"/>
    <property type="evidence" value="ECO:0007669"/>
    <property type="project" value="UniProtKB-EC"/>
</dbReference>
<accession>A0A1F6THE9</accession>
<evidence type="ECO:0000259" key="25">
    <source>
        <dbReference type="Pfam" id="PF08245"/>
    </source>
</evidence>
<evidence type="ECO:0000256" key="19">
    <source>
        <dbReference type="ARBA" id="ARBA00047493"/>
    </source>
</evidence>
<dbReference type="InterPro" id="IPR036615">
    <property type="entry name" value="Mur_ligase_C_dom_sf"/>
</dbReference>
<evidence type="ECO:0000256" key="23">
    <source>
        <dbReference type="PIRNR" id="PIRNR001563"/>
    </source>
</evidence>
<dbReference type="PANTHER" id="PTHR11136:SF0">
    <property type="entry name" value="DIHYDROFOLATE SYNTHETASE-RELATED"/>
    <property type="match status" value="1"/>
</dbReference>
<evidence type="ECO:0000256" key="11">
    <source>
        <dbReference type="ARBA" id="ARBA00022723"/>
    </source>
</evidence>
<evidence type="ECO:0000313" key="26">
    <source>
        <dbReference type="EMBL" id="OGI44552.1"/>
    </source>
</evidence>
<evidence type="ECO:0000256" key="5">
    <source>
        <dbReference type="ARBA" id="ARBA00008276"/>
    </source>
</evidence>
<comment type="catalytic activity">
    <reaction evidence="22">
        <text>7,8-dihydropteroate + L-glutamate + ATP = 7,8-dihydrofolate + ADP + phosphate + H(+)</text>
        <dbReference type="Rhea" id="RHEA:23584"/>
        <dbReference type="ChEBI" id="CHEBI:15378"/>
        <dbReference type="ChEBI" id="CHEBI:17839"/>
        <dbReference type="ChEBI" id="CHEBI:29985"/>
        <dbReference type="ChEBI" id="CHEBI:30616"/>
        <dbReference type="ChEBI" id="CHEBI:43474"/>
        <dbReference type="ChEBI" id="CHEBI:57451"/>
        <dbReference type="ChEBI" id="CHEBI:456216"/>
        <dbReference type="EC" id="6.3.2.12"/>
    </reaction>
</comment>
<dbReference type="Gene3D" id="3.40.1190.10">
    <property type="entry name" value="Mur-like, catalytic domain"/>
    <property type="match status" value="1"/>
</dbReference>
<dbReference type="InterPro" id="IPR013221">
    <property type="entry name" value="Mur_ligase_cen"/>
</dbReference>
<reference evidence="26 27" key="1">
    <citation type="journal article" date="2016" name="Nat. Commun.">
        <title>Thousands of microbial genomes shed light on interconnected biogeochemical processes in an aquifer system.</title>
        <authorList>
            <person name="Anantharaman K."/>
            <person name="Brown C.T."/>
            <person name="Hug L.A."/>
            <person name="Sharon I."/>
            <person name="Castelle C.J."/>
            <person name="Probst A.J."/>
            <person name="Thomas B.C."/>
            <person name="Singh A."/>
            <person name="Wilkins M.J."/>
            <person name="Karaoz U."/>
            <person name="Brodie E.L."/>
            <person name="Williams K.H."/>
            <person name="Hubbard S.S."/>
            <person name="Banfield J.F."/>
        </authorList>
    </citation>
    <scope>NUCLEOTIDE SEQUENCE [LARGE SCALE GENOMIC DNA]</scope>
</reference>